<comment type="similarity">
    <text evidence="11">Belongs to the KdpC family.</text>
</comment>
<evidence type="ECO:0000313" key="12">
    <source>
        <dbReference type="EMBL" id="MDR6945230.1"/>
    </source>
</evidence>
<dbReference type="PIRSF" id="PIRSF001296">
    <property type="entry name" value="K_ATPase_KdpC"/>
    <property type="match status" value="1"/>
</dbReference>
<dbReference type="Pfam" id="PF02669">
    <property type="entry name" value="KdpC"/>
    <property type="match status" value="1"/>
</dbReference>
<evidence type="ECO:0000256" key="5">
    <source>
        <dbReference type="ARBA" id="ARBA00022741"/>
    </source>
</evidence>
<evidence type="ECO:0000256" key="2">
    <source>
        <dbReference type="ARBA" id="ARBA00022475"/>
    </source>
</evidence>
<dbReference type="InterPro" id="IPR003820">
    <property type="entry name" value="KdpC"/>
</dbReference>
<organism evidence="12 13">
    <name type="scientific">Mucilaginibacter pocheonensis</name>
    <dbReference type="NCBI Taxonomy" id="398050"/>
    <lineage>
        <taxon>Bacteria</taxon>
        <taxon>Pseudomonadati</taxon>
        <taxon>Bacteroidota</taxon>
        <taxon>Sphingobacteriia</taxon>
        <taxon>Sphingobacteriales</taxon>
        <taxon>Sphingobacteriaceae</taxon>
        <taxon>Mucilaginibacter</taxon>
    </lineage>
</organism>
<keyword evidence="5 11" id="KW-0547">Nucleotide-binding</keyword>
<evidence type="ECO:0000256" key="6">
    <source>
        <dbReference type="ARBA" id="ARBA00022840"/>
    </source>
</evidence>
<dbReference type="EMBL" id="JAVDUU010000005">
    <property type="protein sequence ID" value="MDR6945230.1"/>
    <property type="molecule type" value="Genomic_DNA"/>
</dbReference>
<keyword evidence="7 11" id="KW-0630">Potassium</keyword>
<sequence length="188" mass="20020">MKTYLLPSLKLTLILIVITAGIYPLAVAGVGKLTPGRGDGETIKYKGRTIGYALIGQKFTKDEYFWGRPSAIDYNAAGSGGSNKGPSNPEYLKQVEGRIEDFLKHNPGVTRAQIPAELVTASGSGLDPDLSPAGAQVQVARIAKTRGLPADLLTQLVNEHTEKPLLGVFGPAKVNVLKLNVALDELKK</sequence>
<dbReference type="NCBIfam" id="NF010606">
    <property type="entry name" value="PRK14002.1"/>
    <property type="match status" value="1"/>
</dbReference>
<keyword evidence="9 11" id="KW-0406">Ion transport</keyword>
<evidence type="ECO:0000256" key="9">
    <source>
        <dbReference type="ARBA" id="ARBA00023065"/>
    </source>
</evidence>
<keyword evidence="3 11" id="KW-0633">Potassium transport</keyword>
<keyword evidence="2 11" id="KW-1003">Cell membrane</keyword>
<dbReference type="RefSeq" id="WP_310102869.1">
    <property type="nucleotide sequence ID" value="NZ_JAVDUU010000005.1"/>
</dbReference>
<keyword evidence="4 11" id="KW-0812">Transmembrane</keyword>
<evidence type="ECO:0000256" key="3">
    <source>
        <dbReference type="ARBA" id="ARBA00022538"/>
    </source>
</evidence>
<comment type="subunit">
    <text evidence="11">The system is composed of three essential subunits: KdpA, KdpB and KdpC.</text>
</comment>
<accession>A0ABU1TJ26</accession>
<comment type="function">
    <text evidence="11">Part of the high-affinity ATP-driven potassium transport (or Kdp) system, which catalyzes the hydrolysis of ATP coupled with the electrogenic transport of potassium into the cytoplasm. This subunit acts as a catalytic chaperone that increases the ATP-binding affinity of the ATP-hydrolyzing subunit KdpB by the formation of a transient KdpB/KdpC/ATP ternary complex.</text>
</comment>
<keyword evidence="8 11" id="KW-1133">Transmembrane helix</keyword>
<evidence type="ECO:0000256" key="11">
    <source>
        <dbReference type="HAMAP-Rule" id="MF_00276"/>
    </source>
</evidence>
<comment type="subcellular location">
    <subcellularLocation>
        <location evidence="11">Cell membrane</location>
        <topology evidence="11">Single-pass membrane protein</topology>
    </subcellularLocation>
</comment>
<evidence type="ECO:0000256" key="8">
    <source>
        <dbReference type="ARBA" id="ARBA00022989"/>
    </source>
</evidence>
<evidence type="ECO:0000256" key="7">
    <source>
        <dbReference type="ARBA" id="ARBA00022958"/>
    </source>
</evidence>
<dbReference type="PANTHER" id="PTHR30042:SF2">
    <property type="entry name" value="POTASSIUM-TRANSPORTING ATPASE KDPC SUBUNIT"/>
    <property type="match status" value="1"/>
</dbReference>
<dbReference type="NCBIfam" id="TIGR00681">
    <property type="entry name" value="kdpC"/>
    <property type="match status" value="1"/>
</dbReference>
<evidence type="ECO:0000313" key="13">
    <source>
        <dbReference type="Proteomes" id="UP001247620"/>
    </source>
</evidence>
<keyword evidence="6 11" id="KW-0067">ATP-binding</keyword>
<gene>
    <name evidence="11" type="primary">kdpC</name>
    <name evidence="12" type="ORF">J2W55_005098</name>
</gene>
<dbReference type="Proteomes" id="UP001247620">
    <property type="component" value="Unassembled WGS sequence"/>
</dbReference>
<protein>
    <recommendedName>
        <fullName evidence="11">Potassium-transporting ATPase KdpC subunit</fullName>
    </recommendedName>
    <alternativeName>
        <fullName evidence="11">ATP phosphohydrolase [potassium-transporting] C chain</fullName>
    </alternativeName>
    <alternativeName>
        <fullName evidence="11">Potassium-binding and translocating subunit C</fullName>
    </alternativeName>
    <alternativeName>
        <fullName evidence="11">Potassium-translocating ATPase C chain</fullName>
    </alternativeName>
</protein>
<reference evidence="12 13" key="1">
    <citation type="submission" date="2023-07" db="EMBL/GenBank/DDBJ databases">
        <title>Sorghum-associated microbial communities from plants grown in Nebraska, USA.</title>
        <authorList>
            <person name="Schachtman D."/>
        </authorList>
    </citation>
    <scope>NUCLEOTIDE SEQUENCE [LARGE SCALE GENOMIC DNA]</scope>
    <source>
        <strain evidence="12 13">3262</strain>
    </source>
</reference>
<keyword evidence="13" id="KW-1185">Reference proteome</keyword>
<keyword evidence="10 11" id="KW-0472">Membrane</keyword>
<dbReference type="PANTHER" id="PTHR30042">
    <property type="entry name" value="POTASSIUM-TRANSPORTING ATPASE C CHAIN"/>
    <property type="match status" value="1"/>
</dbReference>
<evidence type="ECO:0000256" key="1">
    <source>
        <dbReference type="ARBA" id="ARBA00022448"/>
    </source>
</evidence>
<proteinExistence type="inferred from homology"/>
<dbReference type="HAMAP" id="MF_00276">
    <property type="entry name" value="KdpC"/>
    <property type="match status" value="1"/>
</dbReference>
<keyword evidence="1 11" id="KW-0813">Transport</keyword>
<evidence type="ECO:0000256" key="4">
    <source>
        <dbReference type="ARBA" id="ARBA00022692"/>
    </source>
</evidence>
<comment type="caution">
    <text evidence="12">The sequence shown here is derived from an EMBL/GenBank/DDBJ whole genome shotgun (WGS) entry which is preliminary data.</text>
</comment>
<dbReference type="NCBIfam" id="NF001454">
    <property type="entry name" value="PRK00315.1"/>
    <property type="match status" value="1"/>
</dbReference>
<name>A0ABU1TJ26_9SPHI</name>
<evidence type="ECO:0000256" key="10">
    <source>
        <dbReference type="ARBA" id="ARBA00023136"/>
    </source>
</evidence>